<sequence>MFAALAKLDDGIKIPRKGLLQFQRSNSNWGKNDSSAYFPRFQFFVPSEEILEHELMDSSEDDEYLDSCHTKVSSSEDDADSDVDSEAAFVDGQTHILRLLDRIKNHFVFQNDSAYPQAIVMVQLGVALDRLGHEGNDVCIDRTKELWGCLMAPS</sequence>
<organism evidence="1 2">
    <name type="scientific">Riccia sorocarpa</name>
    <dbReference type="NCBI Taxonomy" id="122646"/>
    <lineage>
        <taxon>Eukaryota</taxon>
        <taxon>Viridiplantae</taxon>
        <taxon>Streptophyta</taxon>
        <taxon>Embryophyta</taxon>
        <taxon>Marchantiophyta</taxon>
        <taxon>Marchantiopsida</taxon>
        <taxon>Marchantiidae</taxon>
        <taxon>Marchantiales</taxon>
        <taxon>Ricciaceae</taxon>
        <taxon>Riccia</taxon>
    </lineage>
</organism>
<evidence type="ECO:0000313" key="2">
    <source>
        <dbReference type="Proteomes" id="UP001633002"/>
    </source>
</evidence>
<proteinExistence type="predicted"/>
<keyword evidence="2" id="KW-1185">Reference proteome</keyword>
<protein>
    <submittedName>
        <fullName evidence="1">Uncharacterized protein</fullName>
    </submittedName>
</protein>
<accession>A0ABD3GJ99</accession>
<gene>
    <name evidence="1" type="ORF">R1sor_021712</name>
</gene>
<evidence type="ECO:0000313" key="1">
    <source>
        <dbReference type="EMBL" id="KAL3678756.1"/>
    </source>
</evidence>
<comment type="caution">
    <text evidence="1">The sequence shown here is derived from an EMBL/GenBank/DDBJ whole genome shotgun (WGS) entry which is preliminary data.</text>
</comment>
<dbReference type="Proteomes" id="UP001633002">
    <property type="component" value="Unassembled WGS sequence"/>
</dbReference>
<reference evidence="1 2" key="1">
    <citation type="submission" date="2024-09" db="EMBL/GenBank/DDBJ databases">
        <title>Chromosome-scale assembly of Riccia sorocarpa.</title>
        <authorList>
            <person name="Paukszto L."/>
        </authorList>
    </citation>
    <scope>NUCLEOTIDE SEQUENCE [LARGE SCALE GENOMIC DNA]</scope>
    <source>
        <strain evidence="1">LP-2024</strain>
        <tissue evidence="1">Aerial parts of the thallus</tissue>
    </source>
</reference>
<dbReference type="EMBL" id="JBJQOH010000007">
    <property type="protein sequence ID" value="KAL3678756.1"/>
    <property type="molecule type" value="Genomic_DNA"/>
</dbReference>
<dbReference type="AlphaFoldDB" id="A0ABD3GJ99"/>
<name>A0ABD3GJ99_9MARC</name>